<name>A0A6J6A0X3_9ZZZZ</name>
<protein>
    <submittedName>
        <fullName evidence="1">Unannotated protein</fullName>
    </submittedName>
</protein>
<dbReference type="SUPFAM" id="SSF47413">
    <property type="entry name" value="lambda repressor-like DNA-binding domains"/>
    <property type="match status" value="1"/>
</dbReference>
<dbReference type="EMBL" id="CAESAN010000144">
    <property type="protein sequence ID" value="CAB4346680.1"/>
    <property type="molecule type" value="Genomic_DNA"/>
</dbReference>
<dbReference type="GO" id="GO:0003677">
    <property type="term" value="F:DNA binding"/>
    <property type="evidence" value="ECO:0007669"/>
    <property type="project" value="InterPro"/>
</dbReference>
<proteinExistence type="predicted"/>
<gene>
    <name evidence="1" type="ORF">UFOPK3547_01438</name>
</gene>
<dbReference type="InterPro" id="IPR010982">
    <property type="entry name" value="Lambda_DNA-bd_dom_sf"/>
</dbReference>
<sequence length="126" mass="14135">MPLRVIEVRARPVERHPARSLRDGRGRVVNDLTTKEQRTVRTALRFLRLRVGAWGPLAKALRYEWDSIQKVATGRRAVTPALALRVARVAGIGMDELLAGQWLSSRVCSHCGPPPEDFVDEETVVE</sequence>
<evidence type="ECO:0000313" key="1">
    <source>
        <dbReference type="EMBL" id="CAB4346680.1"/>
    </source>
</evidence>
<organism evidence="1">
    <name type="scientific">freshwater metagenome</name>
    <dbReference type="NCBI Taxonomy" id="449393"/>
    <lineage>
        <taxon>unclassified sequences</taxon>
        <taxon>metagenomes</taxon>
        <taxon>ecological metagenomes</taxon>
    </lineage>
</organism>
<dbReference type="AlphaFoldDB" id="A0A6J6A0X3"/>
<accession>A0A6J6A0X3</accession>
<reference evidence="1" key="1">
    <citation type="submission" date="2020-05" db="EMBL/GenBank/DDBJ databases">
        <authorList>
            <person name="Chiriac C."/>
            <person name="Salcher M."/>
            <person name="Ghai R."/>
            <person name="Kavagutti S V."/>
        </authorList>
    </citation>
    <scope>NUCLEOTIDE SEQUENCE</scope>
</reference>